<feature type="compositionally biased region" description="Polar residues" evidence="1">
    <location>
        <begin position="263"/>
        <end position="276"/>
    </location>
</feature>
<reference evidence="2 3" key="1">
    <citation type="journal article" date="2018" name="Mol. Plant">
        <title>The genome of Artemisia annua provides insight into the evolution of Asteraceae family and artemisinin biosynthesis.</title>
        <authorList>
            <person name="Shen Q."/>
            <person name="Zhang L."/>
            <person name="Liao Z."/>
            <person name="Wang S."/>
            <person name="Yan T."/>
            <person name="Shi P."/>
            <person name="Liu M."/>
            <person name="Fu X."/>
            <person name="Pan Q."/>
            <person name="Wang Y."/>
            <person name="Lv Z."/>
            <person name="Lu X."/>
            <person name="Zhang F."/>
            <person name="Jiang W."/>
            <person name="Ma Y."/>
            <person name="Chen M."/>
            <person name="Hao X."/>
            <person name="Li L."/>
            <person name="Tang Y."/>
            <person name="Lv G."/>
            <person name="Zhou Y."/>
            <person name="Sun X."/>
            <person name="Brodelius P.E."/>
            <person name="Rose J.K.C."/>
            <person name="Tang K."/>
        </authorList>
    </citation>
    <scope>NUCLEOTIDE SEQUENCE [LARGE SCALE GENOMIC DNA]</scope>
    <source>
        <strain evidence="3">cv. Huhao1</strain>
        <tissue evidence="2">Leaf</tissue>
    </source>
</reference>
<comment type="caution">
    <text evidence="2">The sequence shown here is derived from an EMBL/GenBank/DDBJ whole genome shotgun (WGS) entry which is preliminary data.</text>
</comment>
<proteinExistence type="predicted"/>
<organism evidence="2 3">
    <name type="scientific">Artemisia annua</name>
    <name type="common">Sweet wormwood</name>
    <dbReference type="NCBI Taxonomy" id="35608"/>
    <lineage>
        <taxon>Eukaryota</taxon>
        <taxon>Viridiplantae</taxon>
        <taxon>Streptophyta</taxon>
        <taxon>Embryophyta</taxon>
        <taxon>Tracheophyta</taxon>
        <taxon>Spermatophyta</taxon>
        <taxon>Magnoliopsida</taxon>
        <taxon>eudicotyledons</taxon>
        <taxon>Gunneridae</taxon>
        <taxon>Pentapetalae</taxon>
        <taxon>asterids</taxon>
        <taxon>campanulids</taxon>
        <taxon>Asterales</taxon>
        <taxon>Asteraceae</taxon>
        <taxon>Asteroideae</taxon>
        <taxon>Anthemideae</taxon>
        <taxon>Artemisiinae</taxon>
        <taxon>Artemisia</taxon>
    </lineage>
</organism>
<protein>
    <submittedName>
        <fullName evidence="2">Uncharacterized protein</fullName>
    </submittedName>
</protein>
<dbReference type="Proteomes" id="UP000245207">
    <property type="component" value="Unassembled WGS sequence"/>
</dbReference>
<evidence type="ECO:0000256" key="1">
    <source>
        <dbReference type="SAM" id="MobiDB-lite"/>
    </source>
</evidence>
<dbReference type="EMBL" id="PKPP01004265">
    <property type="protein sequence ID" value="PWA65227.1"/>
    <property type="molecule type" value="Genomic_DNA"/>
</dbReference>
<dbReference type="AlphaFoldDB" id="A0A2U1MVF1"/>
<gene>
    <name evidence="2" type="ORF">CTI12_AA337250</name>
</gene>
<feature type="compositionally biased region" description="Polar residues" evidence="1">
    <location>
        <begin position="283"/>
        <end position="300"/>
    </location>
</feature>
<evidence type="ECO:0000313" key="2">
    <source>
        <dbReference type="EMBL" id="PWA65227.1"/>
    </source>
</evidence>
<evidence type="ECO:0000313" key="3">
    <source>
        <dbReference type="Proteomes" id="UP000245207"/>
    </source>
</evidence>
<name>A0A2U1MVF1_ARTAN</name>
<dbReference type="OrthoDB" id="1936908at2759"/>
<feature type="region of interest" description="Disordered" evidence="1">
    <location>
        <begin position="207"/>
        <end position="318"/>
    </location>
</feature>
<feature type="compositionally biased region" description="Basic and acidic residues" evidence="1">
    <location>
        <begin position="228"/>
        <end position="262"/>
    </location>
</feature>
<accession>A0A2U1MVF1</accession>
<sequence>MTGGTNSAKDTIGKTYSIVSMKASIPAPFDLDNLNYNSWSELLNAFTKLMVFISILRPPIRAMSRPNSMVNTRNGAGDGNLPDLNVLVTQEVAVAIPQIVETLRNTDEARNNNEGIHLWIEHFNKLKPLSFKSVVTPTEAEDAITYCEKMFQVVGCPDGVKARLAAFKLEGDSLNWWKAHVQAKGDNYAETCTRAVFRETFYKSGVSNKRNRDGDRIQFGSSGQQNRGSDHRGHSEQSFDHHGRSDSQYEHKGQFNRGHDQGRQVQRGSDYRSSGRQGDRYSGSGSSHQQYRSGNSSGQQKRAEILPPPPTCPSCGKTHSRTCHRVSGTCFECGSLDHKVKFCPKVTSIVAAGSSQPSSSSSGRVYSVTREQADKASAFYAQPLFFSMWQMVNARNGAGDGNPPDLNVLVTQAVAAAIPQIVETLRNTDEARNNNEAATPTEEEDSITHCEKIFQVVGCPDGVKACLAAFKLEGDSLNWWKAHVQAKGDNYAETCTWAVFRETFYKSYVV</sequence>
<keyword evidence="3" id="KW-1185">Reference proteome</keyword>